<feature type="binding site" evidence="10">
    <location>
        <position position="262"/>
    </location>
    <ligand>
        <name>[2Fe-2S] cluster</name>
        <dbReference type="ChEBI" id="CHEBI:190135"/>
    </ligand>
</feature>
<dbReference type="Pfam" id="PF05093">
    <property type="entry name" value="CIAPIN1"/>
    <property type="match status" value="1"/>
</dbReference>
<dbReference type="InterPro" id="IPR046408">
    <property type="entry name" value="CIAPIN1"/>
</dbReference>
<dbReference type="GO" id="GO:0051537">
    <property type="term" value="F:2 iron, 2 sulfur cluster binding"/>
    <property type="evidence" value="ECO:0007669"/>
    <property type="project" value="UniProtKB-UniRule"/>
</dbReference>
<comment type="subcellular location">
    <subcellularLocation>
        <location evidence="10">Cytoplasm</location>
    </subcellularLocation>
    <subcellularLocation>
        <location evidence="10">Mitochondrion intermembrane space</location>
    </subcellularLocation>
</comment>
<evidence type="ECO:0000256" key="5">
    <source>
        <dbReference type="ARBA" id="ARBA00022714"/>
    </source>
</evidence>
<keyword evidence="5 10" id="KW-0001">2Fe-2S</keyword>
<dbReference type="GO" id="GO:0009055">
    <property type="term" value="F:electron transfer activity"/>
    <property type="evidence" value="ECO:0007669"/>
    <property type="project" value="UniProtKB-UniRule"/>
</dbReference>
<feature type="short sequence motif" description="Cx2C motif 2" evidence="10">
    <location>
        <begin position="323"/>
        <end position="326"/>
    </location>
</feature>
<keyword evidence="7 10" id="KW-0408">Iron</keyword>
<evidence type="ECO:0000259" key="11">
    <source>
        <dbReference type="Pfam" id="PF05093"/>
    </source>
</evidence>
<evidence type="ECO:0000256" key="8">
    <source>
        <dbReference type="ARBA" id="ARBA00023014"/>
    </source>
</evidence>
<comment type="domain">
    <text evidence="10">The C-terminal domain binds 2 Fe-S clusters but is otherwise mostly in an intrinsically disordered conformation.</text>
</comment>
<dbReference type="PANTHER" id="PTHR13273:SF14">
    <property type="entry name" value="ANAMORSIN"/>
    <property type="match status" value="1"/>
</dbReference>
<dbReference type="PANTHER" id="PTHR13273">
    <property type="entry name" value="ANAMORSIN"/>
    <property type="match status" value="1"/>
</dbReference>
<comment type="caution">
    <text evidence="13">The sequence shown here is derived from an EMBL/GenBank/DDBJ whole genome shotgun (WGS) entry which is preliminary data.</text>
</comment>
<dbReference type="EMBL" id="MZNU01000032">
    <property type="protein sequence ID" value="OWP06836.1"/>
    <property type="molecule type" value="Genomic_DNA"/>
</dbReference>
<feature type="binding site" evidence="10">
    <location>
        <position position="326"/>
    </location>
    <ligand>
        <name>[4Fe-4S] cluster</name>
        <dbReference type="ChEBI" id="CHEBI:49883"/>
    </ligand>
</feature>
<dbReference type="GO" id="GO:0051539">
    <property type="term" value="F:4 iron, 4 sulfur cluster binding"/>
    <property type="evidence" value="ECO:0007669"/>
    <property type="project" value="UniProtKB-KW"/>
</dbReference>
<accession>A0A218ZI05</accession>
<evidence type="ECO:0000259" key="12">
    <source>
        <dbReference type="Pfam" id="PF16803"/>
    </source>
</evidence>
<evidence type="ECO:0000256" key="3">
    <source>
        <dbReference type="ARBA" id="ARBA00022485"/>
    </source>
</evidence>
<dbReference type="Proteomes" id="UP000242519">
    <property type="component" value="Unassembled WGS sequence"/>
</dbReference>
<feature type="binding site" evidence="10">
    <location>
        <position position="323"/>
    </location>
    <ligand>
        <name>[4Fe-4S] cluster</name>
        <dbReference type="ChEBI" id="CHEBI:49883"/>
    </ligand>
</feature>
<protein>
    <submittedName>
        <fullName evidence="13">Uncharacterized protein</fullName>
    </submittedName>
</protein>
<evidence type="ECO:0000313" key="13">
    <source>
        <dbReference type="EMBL" id="OWP06836.1"/>
    </source>
</evidence>
<dbReference type="GO" id="GO:0016226">
    <property type="term" value="P:iron-sulfur cluster assembly"/>
    <property type="evidence" value="ECO:0007669"/>
    <property type="project" value="UniProtKB-UniRule"/>
</dbReference>
<comment type="similarity">
    <text evidence="2 10">Belongs to the anamorsin family.</text>
</comment>
<reference evidence="13 14" key="1">
    <citation type="submission" date="2017-04" db="EMBL/GenBank/DDBJ databases">
        <title>Draft genome sequence of Marssonina coronaria NL1: causal agent of apple blotch.</title>
        <authorList>
            <person name="Cheng Q."/>
        </authorList>
    </citation>
    <scope>NUCLEOTIDE SEQUENCE [LARGE SCALE GENOMIC DNA]</scope>
    <source>
        <strain evidence="13 14">NL1</strain>
    </source>
</reference>
<dbReference type="InParanoid" id="A0A218ZI05"/>
<keyword evidence="14" id="KW-1185">Reference proteome</keyword>
<keyword evidence="4 10" id="KW-0963">Cytoplasm</keyword>
<comment type="caution">
    <text evidence="10">Lacks conserved residue(s) required for the propagation of feature annotation.</text>
</comment>
<keyword evidence="3 10" id="KW-0004">4Fe-4S</keyword>
<name>A0A218ZI05_9HELO</name>
<feature type="region of interest" description="Fe-S binding site A" evidence="10">
    <location>
        <begin position="251"/>
        <end position="267"/>
    </location>
</feature>
<gene>
    <name evidence="13" type="ORF">B2J93_3832</name>
</gene>
<feature type="binding site" evidence="10">
    <location>
        <position position="265"/>
    </location>
    <ligand>
        <name>[2Fe-2S] cluster</name>
        <dbReference type="ChEBI" id="CHEBI:190135"/>
    </ligand>
</feature>
<dbReference type="InterPro" id="IPR031838">
    <property type="entry name" value="Dre2_N"/>
</dbReference>
<proteinExistence type="inferred from homology"/>
<feature type="domain" description="Fe-S cluster assembly protein Dre2 N-terminal" evidence="12">
    <location>
        <begin position="29"/>
        <end position="160"/>
    </location>
</feature>
<comment type="cofactor">
    <cofactor evidence="10">
        <name>[2Fe-2S] cluster</name>
        <dbReference type="ChEBI" id="CHEBI:190135"/>
    </cofactor>
</comment>
<evidence type="ECO:0000256" key="7">
    <source>
        <dbReference type="ARBA" id="ARBA00023004"/>
    </source>
</evidence>
<feature type="binding site" evidence="10">
    <location>
        <position position="312"/>
    </location>
    <ligand>
        <name>[4Fe-4S] cluster</name>
        <dbReference type="ChEBI" id="CHEBI:49883"/>
    </ligand>
</feature>
<dbReference type="AlphaFoldDB" id="A0A218ZI05"/>
<dbReference type="HAMAP" id="MF_03115">
    <property type="entry name" value="Anamorsin"/>
    <property type="match status" value="1"/>
</dbReference>
<dbReference type="Pfam" id="PF16803">
    <property type="entry name" value="DRE2_N"/>
    <property type="match status" value="1"/>
</dbReference>
<dbReference type="GO" id="GO:0005758">
    <property type="term" value="C:mitochondrial intermembrane space"/>
    <property type="evidence" value="ECO:0007669"/>
    <property type="project" value="UniProtKB-SubCell"/>
</dbReference>
<evidence type="ECO:0000256" key="1">
    <source>
        <dbReference type="ARBA" id="ARBA00001966"/>
    </source>
</evidence>
<feature type="domain" description="Anamorsin C-terminal" evidence="11">
    <location>
        <begin position="247"/>
        <end position="342"/>
    </location>
</feature>
<evidence type="ECO:0000313" key="14">
    <source>
        <dbReference type="Proteomes" id="UP000242519"/>
    </source>
</evidence>
<dbReference type="Gene3D" id="3.40.50.11000">
    <property type="entry name" value="Fe-S cluster assembly protein Dre2, N-terminal domain"/>
    <property type="match status" value="1"/>
</dbReference>
<keyword evidence="9 10" id="KW-0496">Mitochondrion</keyword>
<comment type="cofactor">
    <cofactor evidence="1 10">
        <name>[4Fe-4S] cluster</name>
        <dbReference type="ChEBI" id="CHEBI:49883"/>
    </cofactor>
</comment>
<dbReference type="OrthoDB" id="311633at2759"/>
<comment type="domain">
    <text evidence="10">The twin Cx2C motifs are involved in the recognition by the mitochondrial MIA40-ERV1 disulfide relay system. The formation of 2 disulfide bonds in the Cx2C motifs through dithiol/disulfide exchange reactions effectively traps the protein in the mitochondrial intermembrane space.</text>
</comment>
<evidence type="ECO:0000256" key="2">
    <source>
        <dbReference type="ARBA" id="ARBA00008169"/>
    </source>
</evidence>
<organism evidence="13 14">
    <name type="scientific">Diplocarpon coronariae</name>
    <dbReference type="NCBI Taxonomy" id="2795749"/>
    <lineage>
        <taxon>Eukaryota</taxon>
        <taxon>Fungi</taxon>
        <taxon>Dikarya</taxon>
        <taxon>Ascomycota</taxon>
        <taxon>Pezizomycotina</taxon>
        <taxon>Leotiomycetes</taxon>
        <taxon>Helotiales</taxon>
        <taxon>Drepanopezizaceae</taxon>
        <taxon>Diplocarpon</taxon>
    </lineage>
</organism>
<evidence type="ECO:0000256" key="4">
    <source>
        <dbReference type="ARBA" id="ARBA00022490"/>
    </source>
</evidence>
<keyword evidence="6 10" id="KW-0479">Metal-binding</keyword>
<dbReference type="GO" id="GO:0046872">
    <property type="term" value="F:metal ion binding"/>
    <property type="evidence" value="ECO:0007669"/>
    <property type="project" value="UniProtKB-KW"/>
</dbReference>
<evidence type="ECO:0000256" key="10">
    <source>
        <dbReference type="HAMAP-Rule" id="MF_03115"/>
    </source>
</evidence>
<feature type="binding site" evidence="10">
    <location>
        <position position="267"/>
    </location>
    <ligand>
        <name>[2Fe-2S] cluster</name>
        <dbReference type="ChEBI" id="CHEBI:190135"/>
    </ligand>
</feature>
<evidence type="ECO:0000256" key="6">
    <source>
        <dbReference type="ARBA" id="ARBA00022723"/>
    </source>
</evidence>
<feature type="binding site" evidence="10">
    <location>
        <position position="251"/>
    </location>
    <ligand>
        <name>[2Fe-2S] cluster</name>
        <dbReference type="ChEBI" id="CHEBI:190135"/>
    </ligand>
</feature>
<evidence type="ECO:0000256" key="9">
    <source>
        <dbReference type="ARBA" id="ARBA00023128"/>
    </source>
</evidence>
<sequence length="349" mass="37174">MAPSFIIDNESDFGFSPLPSKTSSTPSARTLLLAPPSIASHEESLRNVLATHDRAVTDLQMLDRLSAGLVSLPDSTYDLILVLTDADGSRKESTQLLGRDVFARIVQALKAGGRLQAQNGTLGQDATSVESREGIMAGLVPEGQGMTKPDHRSIEPVPLRLRRKEKSDVVSNAGSAVATAAVQVNGKRKSVDMAGERPAGVGFVDFSDDFGQPMITREDDEEGDDDDDELIDEDTLLADIDMSAVHVPKECAPRVGKRRRACKDCTCGLAQKIAAEDAATRASADAQLATLKLGVEDLAEVDFTVQGKVGSCGNCSLGDAFRCDGCPYIGMPAFKPGEEVRLLNNDVQL</sequence>
<dbReference type="FunCoup" id="A0A218ZI05">
    <property type="interactions" value="162"/>
</dbReference>
<feature type="region of interest" description="Fe-S binding site B" evidence="10">
    <location>
        <begin position="312"/>
        <end position="326"/>
    </location>
</feature>
<feature type="short sequence motif" description="Cx2C motif 1" evidence="10">
    <location>
        <begin position="312"/>
        <end position="315"/>
    </location>
</feature>
<dbReference type="FunFam" id="3.40.50.11000:FF:000002">
    <property type="entry name" value="Fe-S cluster assembly protein DRE2"/>
    <property type="match status" value="1"/>
</dbReference>
<keyword evidence="8 10" id="KW-0411">Iron-sulfur</keyword>
<feature type="binding site" evidence="10">
    <location>
        <position position="315"/>
    </location>
    <ligand>
        <name>[4Fe-4S] cluster</name>
        <dbReference type="ChEBI" id="CHEBI:49883"/>
    </ligand>
</feature>
<dbReference type="STRING" id="503106.A0A218ZI05"/>
<dbReference type="InterPro" id="IPR007785">
    <property type="entry name" value="Anamorsin"/>
</dbReference>
<comment type="domain">
    <text evidence="10">The N-terminal domain has structural similarity with S-adenosyl-L-methionine-dependent methyltransferases, but does not bind S-adenosyl-L-methionine. It is required for correct assembly of the 2 Fe-S clusters.</text>
</comment>